<dbReference type="AlphaFoldDB" id="A0A2R6XYZ8"/>
<dbReference type="EMBL" id="PEBX01000086">
    <property type="protein sequence ID" value="PTQ55654.1"/>
    <property type="molecule type" value="Genomic_DNA"/>
</dbReference>
<evidence type="ECO:0000259" key="4">
    <source>
        <dbReference type="Pfam" id="PF06429"/>
    </source>
</evidence>
<evidence type="ECO:0000313" key="6">
    <source>
        <dbReference type="Proteomes" id="UP000244338"/>
    </source>
</evidence>
<proteinExistence type="inferred from homology"/>
<dbReference type="InterPro" id="IPR010930">
    <property type="entry name" value="Flg_bb/hook_C_dom"/>
</dbReference>
<comment type="similarity">
    <text evidence="1 2">Belongs to the flagella basal body rod proteins family.</text>
</comment>
<name>A0A2R6XYZ8_9BACL</name>
<dbReference type="Pfam" id="PF06429">
    <property type="entry name" value="Flg_bbr_C"/>
    <property type="match status" value="1"/>
</dbReference>
<dbReference type="Pfam" id="PF00460">
    <property type="entry name" value="Flg_bb_rod"/>
    <property type="match status" value="1"/>
</dbReference>
<dbReference type="InterPro" id="IPR001444">
    <property type="entry name" value="Flag_bb_rod_N"/>
</dbReference>
<gene>
    <name evidence="5" type="ORF">BSOLF_1743</name>
</gene>
<dbReference type="GO" id="GO:0071978">
    <property type="term" value="P:bacterial-type flagellum-dependent swarming motility"/>
    <property type="evidence" value="ECO:0007669"/>
    <property type="project" value="TreeGrafter"/>
</dbReference>
<keyword evidence="5" id="KW-0969">Cilium</keyword>
<sequence length="301" mass="32795">MERISIQLRHALQASRQALDTTAHNIANTDTPGYKARDITFSNVYYDLLNNQPGGEQAGENGRVTPEYIRVGGGSRISGTPLISETQGNIVETGAPTHLALEGRGFFKLREWLTGGEQAGGQAEDNVYYTRAGSFHWSAEGTAGDPRLYLVDASGRYVLDTNDQPVVIGGVVPLSMTRSILITPESEVLIQATDDRVYPTGQSIALYEPTRPDALLSRGDNAFQLLPGEINGVRLLNDANGLLTTSGTRLIQGALERSTVDLTVEMTRLLENERHIQLLARNWQMADQMAGLANEIGRRSS</sequence>
<comment type="subcellular location">
    <subcellularLocation>
        <location evidence="2">Bacterial flagellum basal body</location>
    </subcellularLocation>
</comment>
<dbReference type="PANTHER" id="PTHR30435">
    <property type="entry name" value="FLAGELLAR PROTEIN"/>
    <property type="match status" value="1"/>
</dbReference>
<evidence type="ECO:0000256" key="1">
    <source>
        <dbReference type="ARBA" id="ARBA00009677"/>
    </source>
</evidence>
<keyword evidence="5" id="KW-0282">Flagellum</keyword>
<feature type="domain" description="Flagellar basal body rod protein N-terminal" evidence="3">
    <location>
        <begin position="11"/>
        <end position="35"/>
    </location>
</feature>
<accession>A0A2R6XYZ8</accession>
<reference evidence="6" key="1">
    <citation type="journal article" date="2018" name="Sci. Rep.">
        <title>Lignite coal burning seam in the remote Altai Mountains harbors a hydrogen-driven thermophilic microbial community.</title>
        <authorList>
            <person name="Kadnikov V.V."/>
            <person name="Mardanov A.V."/>
            <person name="Ivasenko D.A."/>
            <person name="Antsiferov D.V."/>
            <person name="Beletsky A.V."/>
            <person name="Karnachuk O.V."/>
            <person name="Ravin N.V."/>
        </authorList>
    </citation>
    <scope>NUCLEOTIDE SEQUENCE [LARGE SCALE GENOMIC DNA]</scope>
</reference>
<comment type="caution">
    <text evidence="5">The sequence shown here is derived from an EMBL/GenBank/DDBJ whole genome shotgun (WGS) entry which is preliminary data.</text>
</comment>
<dbReference type="InterPro" id="IPR020013">
    <property type="entry name" value="Flagellar_FlgE/F/G"/>
</dbReference>
<keyword evidence="2" id="KW-0975">Bacterial flagellum</keyword>
<dbReference type="GO" id="GO:0009425">
    <property type="term" value="C:bacterial-type flagellum basal body"/>
    <property type="evidence" value="ECO:0007669"/>
    <property type="project" value="UniProtKB-SubCell"/>
</dbReference>
<dbReference type="SUPFAM" id="SSF117143">
    <property type="entry name" value="Flagellar hook protein flgE"/>
    <property type="match status" value="1"/>
</dbReference>
<feature type="domain" description="Flagellar basal-body/hook protein C-terminal" evidence="4">
    <location>
        <begin position="252"/>
        <end position="295"/>
    </location>
</feature>
<dbReference type="PANTHER" id="PTHR30435:SF19">
    <property type="entry name" value="FLAGELLAR BASAL-BODY ROD PROTEIN FLGG"/>
    <property type="match status" value="1"/>
</dbReference>
<organism evidence="5 6">
    <name type="scientific">Candidatus Carbonibacillus altaicus</name>
    <dbReference type="NCBI Taxonomy" id="2163959"/>
    <lineage>
        <taxon>Bacteria</taxon>
        <taxon>Bacillati</taxon>
        <taxon>Bacillota</taxon>
        <taxon>Bacilli</taxon>
        <taxon>Bacillales</taxon>
        <taxon>Candidatus Carbonibacillus</taxon>
    </lineage>
</organism>
<keyword evidence="5" id="KW-0966">Cell projection</keyword>
<protein>
    <submittedName>
        <fullName evidence="5">Flagellar basal-body rod protein FlgG</fullName>
    </submittedName>
</protein>
<evidence type="ECO:0000313" key="5">
    <source>
        <dbReference type="EMBL" id="PTQ55654.1"/>
    </source>
</evidence>
<dbReference type="InterPro" id="IPR037925">
    <property type="entry name" value="FlgE/F/G-like"/>
</dbReference>
<evidence type="ECO:0000259" key="3">
    <source>
        <dbReference type="Pfam" id="PF00460"/>
    </source>
</evidence>
<dbReference type="Proteomes" id="UP000244338">
    <property type="component" value="Unassembled WGS sequence"/>
</dbReference>
<dbReference type="NCBIfam" id="TIGR03506">
    <property type="entry name" value="FlgEFG_subfam"/>
    <property type="match status" value="1"/>
</dbReference>
<evidence type="ECO:0000256" key="2">
    <source>
        <dbReference type="RuleBase" id="RU362116"/>
    </source>
</evidence>